<dbReference type="InterPro" id="IPR028896">
    <property type="entry name" value="GcvT/YgfZ/DmdA"/>
</dbReference>
<proteinExistence type="predicted"/>
<evidence type="ECO:0000256" key="1">
    <source>
        <dbReference type="PIRSR" id="PIRSR006487-1"/>
    </source>
</evidence>
<evidence type="ECO:0000313" key="3">
    <source>
        <dbReference type="EMBL" id="KMO83802.1"/>
    </source>
</evidence>
<keyword evidence="4" id="KW-1185">Reference proteome</keyword>
<dbReference type="SMR" id="A0A0J6WQ07"/>
<organism evidence="3 4">
    <name type="scientific">Mycolicibacterium chlorophenolicum</name>
    <dbReference type="NCBI Taxonomy" id="37916"/>
    <lineage>
        <taxon>Bacteria</taxon>
        <taxon>Bacillati</taxon>
        <taxon>Actinomycetota</taxon>
        <taxon>Actinomycetes</taxon>
        <taxon>Mycobacteriales</taxon>
        <taxon>Mycobacteriaceae</taxon>
        <taxon>Mycolicibacterium</taxon>
    </lineage>
</organism>
<dbReference type="GO" id="GO:0004047">
    <property type="term" value="F:aminomethyltransferase activity"/>
    <property type="evidence" value="ECO:0007669"/>
    <property type="project" value="UniProtKB-EC"/>
</dbReference>
<evidence type="ECO:0000313" key="4">
    <source>
        <dbReference type="Proteomes" id="UP000036513"/>
    </source>
</evidence>
<dbReference type="EC" id="2.1.2.10" evidence="3"/>
<dbReference type="InterPro" id="IPR027266">
    <property type="entry name" value="TrmE/GcvT-like"/>
</dbReference>
<comment type="caution">
    <text evidence="3">The sequence shown here is derived from an EMBL/GenBank/DDBJ whole genome shotgun (WGS) entry which is preliminary data.</text>
</comment>
<protein>
    <submittedName>
        <fullName evidence="3">Aminomethyltransferase</fullName>
        <ecNumber evidence="3">2.1.2.10</ecNumber>
    </submittedName>
</protein>
<name>A0A0J6WQ07_9MYCO</name>
<dbReference type="AlphaFoldDB" id="A0A0J6WQ07"/>
<dbReference type="InterPro" id="IPR006222">
    <property type="entry name" value="GCVT_N"/>
</dbReference>
<dbReference type="SUPFAM" id="SSF103025">
    <property type="entry name" value="Folate-binding domain"/>
    <property type="match status" value="1"/>
</dbReference>
<dbReference type="RefSeq" id="WP_048468507.1">
    <property type="nucleotide sequence ID" value="NZ_JYNL01000002.1"/>
</dbReference>
<dbReference type="PANTHER" id="PTHR43757:SF2">
    <property type="entry name" value="AMINOMETHYLTRANSFERASE, MITOCHONDRIAL"/>
    <property type="match status" value="1"/>
</dbReference>
<dbReference type="EMBL" id="JYNL01000002">
    <property type="protein sequence ID" value="KMO83802.1"/>
    <property type="molecule type" value="Genomic_DNA"/>
</dbReference>
<reference evidence="3 4" key="1">
    <citation type="journal article" date="2015" name="Genome Biol. Evol.">
        <title>Characterization of Three Mycobacterium spp. with Potential Use in Bioremediation by Genome Sequencing and Comparative Genomics.</title>
        <authorList>
            <person name="Das S."/>
            <person name="Pettersson B.M."/>
            <person name="Behra P.R."/>
            <person name="Ramesh M."/>
            <person name="Dasgupta S."/>
            <person name="Bhattacharya A."/>
            <person name="Kirsebom L.A."/>
        </authorList>
    </citation>
    <scope>NUCLEOTIDE SEQUENCE [LARGE SCALE GENOMIC DNA]</scope>
    <source>
        <strain evidence="3 4">DSM 43826</strain>
    </source>
</reference>
<dbReference type="Pfam" id="PF01571">
    <property type="entry name" value="GCV_T"/>
    <property type="match status" value="1"/>
</dbReference>
<gene>
    <name evidence="3" type="primary">gcvT_6</name>
    <name evidence="3" type="ORF">MCHLDSM_00262</name>
</gene>
<dbReference type="PATRIC" id="fig|37916.4.peg.283"/>
<dbReference type="STRING" id="37916.MCHLDSM_00262"/>
<accession>A0A0J6WQ07</accession>
<keyword evidence="3" id="KW-0808">Transferase</keyword>
<feature type="binding site" evidence="1">
    <location>
        <position position="215"/>
    </location>
    <ligand>
        <name>substrate</name>
    </ligand>
</feature>
<dbReference type="GO" id="GO:0008168">
    <property type="term" value="F:methyltransferase activity"/>
    <property type="evidence" value="ECO:0007669"/>
    <property type="project" value="UniProtKB-KW"/>
</dbReference>
<evidence type="ECO:0000259" key="2">
    <source>
        <dbReference type="Pfam" id="PF01571"/>
    </source>
</evidence>
<keyword evidence="3" id="KW-0489">Methyltransferase</keyword>
<dbReference type="Gene3D" id="3.30.1360.120">
    <property type="entry name" value="Probable tRNA modification gtpase trme, domain 1"/>
    <property type="match status" value="1"/>
</dbReference>
<dbReference type="PANTHER" id="PTHR43757">
    <property type="entry name" value="AMINOMETHYLTRANSFERASE"/>
    <property type="match status" value="1"/>
</dbReference>
<dbReference type="GO" id="GO:0032259">
    <property type="term" value="P:methylation"/>
    <property type="evidence" value="ECO:0007669"/>
    <property type="project" value="UniProtKB-KW"/>
</dbReference>
<dbReference type="Proteomes" id="UP000036513">
    <property type="component" value="Unassembled WGS sequence"/>
</dbReference>
<feature type="domain" description="GCVT N-terminal" evidence="2">
    <location>
        <begin position="35"/>
        <end position="244"/>
    </location>
</feature>
<sequence>MTVPSLEEKFAAAGDPATVVREAPALKFVFPMATEWTNWQDEQRAWAQTAVLFDQSFHMDDVYFKGPDVKRLFNDVGVGNFDAFGRNQAKQFLACNYDGYVIADAIVFGMEDDTYSIVGTPVAPNWVEYHAETGNYDVEVTRDNHNIPGVHRPRLSFRYQLNGPATRDIVEKASGQPLEPIKFFKIGEFDIAGHSVRALNHTMSGVPGREMTGLEIYGPAEAGPDVLAALLGAGAEFGLRRGGSLSYLSALYEGGWLPSPLPAIYTGDKMKPYREWLSTQTMEANASVGGSFRAEHIQDYYFTPWDIGYGMLLKFDHDFIGRGALEAMKDKAHRRKVWLRWNENDVARVIGSRITDGDSGAHSMNLPNATYHHFEYDQVLQDNQMVGISTYAGYTVNLGSVVSLASLNQDQAVDGAAVEVLWGEPEGANRPHGEVHIQTAIRATVHTKALV</sequence>